<proteinExistence type="predicted"/>
<protein>
    <submittedName>
        <fullName evidence="1">Uncharacterized protein</fullName>
    </submittedName>
</protein>
<accession>A0A0A8Y338</accession>
<evidence type="ECO:0000313" key="1">
    <source>
        <dbReference type="EMBL" id="JAD20189.1"/>
    </source>
</evidence>
<organism evidence="1">
    <name type="scientific">Arundo donax</name>
    <name type="common">Giant reed</name>
    <name type="synonym">Donax arundinaceus</name>
    <dbReference type="NCBI Taxonomy" id="35708"/>
    <lineage>
        <taxon>Eukaryota</taxon>
        <taxon>Viridiplantae</taxon>
        <taxon>Streptophyta</taxon>
        <taxon>Embryophyta</taxon>
        <taxon>Tracheophyta</taxon>
        <taxon>Spermatophyta</taxon>
        <taxon>Magnoliopsida</taxon>
        <taxon>Liliopsida</taxon>
        <taxon>Poales</taxon>
        <taxon>Poaceae</taxon>
        <taxon>PACMAD clade</taxon>
        <taxon>Arundinoideae</taxon>
        <taxon>Arundineae</taxon>
        <taxon>Arundo</taxon>
    </lineage>
</organism>
<dbReference type="AlphaFoldDB" id="A0A0A8Y338"/>
<reference evidence="1" key="2">
    <citation type="journal article" date="2015" name="Data Brief">
        <title>Shoot transcriptome of the giant reed, Arundo donax.</title>
        <authorList>
            <person name="Barrero R.A."/>
            <person name="Guerrero F.D."/>
            <person name="Moolhuijzen P."/>
            <person name="Goolsby J.A."/>
            <person name="Tidwell J."/>
            <person name="Bellgard S.E."/>
            <person name="Bellgard M.I."/>
        </authorList>
    </citation>
    <scope>NUCLEOTIDE SEQUENCE</scope>
    <source>
        <tissue evidence="1">Shoot tissue taken approximately 20 cm above the soil surface</tissue>
    </source>
</reference>
<dbReference type="EMBL" id="GBRH01277706">
    <property type="protein sequence ID" value="JAD20189.1"/>
    <property type="molecule type" value="Transcribed_RNA"/>
</dbReference>
<name>A0A0A8Y338_ARUDO</name>
<reference evidence="1" key="1">
    <citation type="submission" date="2014-09" db="EMBL/GenBank/DDBJ databases">
        <authorList>
            <person name="Magalhaes I.L.F."/>
            <person name="Oliveira U."/>
            <person name="Santos F.R."/>
            <person name="Vidigal T.H.D.A."/>
            <person name="Brescovit A.D."/>
            <person name="Santos A.J."/>
        </authorList>
    </citation>
    <scope>NUCLEOTIDE SEQUENCE</scope>
    <source>
        <tissue evidence="1">Shoot tissue taken approximately 20 cm above the soil surface</tissue>
    </source>
</reference>
<sequence>MPYFKSYKYCFFIEAHKHQNFSSLHLKEYPIEYCNF</sequence>